<evidence type="ECO:0000256" key="2">
    <source>
        <dbReference type="ARBA" id="ARBA00006434"/>
    </source>
</evidence>
<dbReference type="InterPro" id="IPR001734">
    <property type="entry name" value="Na/solute_symporter"/>
</dbReference>
<comment type="caution">
    <text evidence="13">The sequence shown here is derived from an EMBL/GenBank/DDBJ whole genome shotgun (WGS) entry which is preliminary data.</text>
</comment>
<proteinExistence type="inferred from homology"/>
<feature type="transmembrane region" description="Helical" evidence="12">
    <location>
        <begin position="235"/>
        <end position="255"/>
    </location>
</feature>
<evidence type="ECO:0000256" key="9">
    <source>
        <dbReference type="ARBA" id="ARBA00023136"/>
    </source>
</evidence>
<evidence type="ECO:0000256" key="8">
    <source>
        <dbReference type="ARBA" id="ARBA00023065"/>
    </source>
</evidence>
<dbReference type="GO" id="GO:0006814">
    <property type="term" value="P:sodium ion transport"/>
    <property type="evidence" value="ECO:0007669"/>
    <property type="project" value="UniProtKB-KW"/>
</dbReference>
<feature type="transmembrane region" description="Helical" evidence="12">
    <location>
        <begin position="453"/>
        <end position="472"/>
    </location>
</feature>
<dbReference type="Gene3D" id="1.20.1730.10">
    <property type="entry name" value="Sodium/glucose cotransporter"/>
    <property type="match status" value="1"/>
</dbReference>
<dbReference type="Pfam" id="PF00474">
    <property type="entry name" value="SSF"/>
    <property type="match status" value="1"/>
</dbReference>
<feature type="transmembrane region" description="Helical" evidence="12">
    <location>
        <begin position="316"/>
        <end position="337"/>
    </location>
</feature>
<keyword evidence="3" id="KW-0813">Transport</keyword>
<keyword evidence="10" id="KW-0739">Sodium transport</keyword>
<comment type="similarity">
    <text evidence="2 11">Belongs to the sodium:solute symporter (SSF) (TC 2.A.21) family.</text>
</comment>
<organism evidence="13">
    <name type="scientific">Ignisphaera aggregans</name>
    <dbReference type="NCBI Taxonomy" id="334771"/>
    <lineage>
        <taxon>Archaea</taxon>
        <taxon>Thermoproteota</taxon>
        <taxon>Thermoprotei</taxon>
        <taxon>Desulfurococcales</taxon>
        <taxon>Desulfurococcaceae</taxon>
        <taxon>Ignisphaera</taxon>
    </lineage>
</organism>
<dbReference type="EMBL" id="DRZI01000142">
    <property type="protein sequence ID" value="HHP81683.1"/>
    <property type="molecule type" value="Genomic_DNA"/>
</dbReference>
<feature type="transmembrane region" description="Helical" evidence="12">
    <location>
        <begin position="49"/>
        <end position="71"/>
    </location>
</feature>
<dbReference type="GO" id="GO:0005886">
    <property type="term" value="C:plasma membrane"/>
    <property type="evidence" value="ECO:0007669"/>
    <property type="project" value="UniProtKB-SubCell"/>
</dbReference>
<keyword evidence="8" id="KW-0406">Ion transport</keyword>
<comment type="subcellular location">
    <subcellularLocation>
        <location evidence="1">Cell membrane</location>
        <topology evidence="1">Multi-pass membrane protein</topology>
    </subcellularLocation>
</comment>
<dbReference type="PROSITE" id="PS50283">
    <property type="entry name" value="NA_SOLUT_SYMP_3"/>
    <property type="match status" value="1"/>
</dbReference>
<evidence type="ECO:0000256" key="4">
    <source>
        <dbReference type="ARBA" id="ARBA00022475"/>
    </source>
</evidence>
<dbReference type="PANTHER" id="PTHR42985:SF40">
    <property type="entry name" value="LD47995P-RELATED"/>
    <property type="match status" value="1"/>
</dbReference>
<evidence type="ECO:0000256" key="5">
    <source>
        <dbReference type="ARBA" id="ARBA00022692"/>
    </source>
</evidence>
<feature type="transmembrane region" description="Helical" evidence="12">
    <location>
        <begin position="428"/>
        <end position="447"/>
    </location>
</feature>
<accession>A0A7C5XI64</accession>
<reference evidence="13" key="1">
    <citation type="journal article" date="2020" name="mSystems">
        <title>Genome- and Community-Level Interaction Insights into Carbon Utilization and Element Cycling Functions of Hydrothermarchaeota in Hydrothermal Sediment.</title>
        <authorList>
            <person name="Zhou Z."/>
            <person name="Liu Y."/>
            <person name="Xu W."/>
            <person name="Pan J."/>
            <person name="Luo Z.H."/>
            <person name="Li M."/>
        </authorList>
    </citation>
    <scope>NUCLEOTIDE SEQUENCE [LARGE SCALE GENOMIC DNA]</scope>
    <source>
        <strain evidence="13">SpSt-1121</strain>
    </source>
</reference>
<evidence type="ECO:0000256" key="1">
    <source>
        <dbReference type="ARBA" id="ARBA00004651"/>
    </source>
</evidence>
<keyword evidence="4" id="KW-1003">Cell membrane</keyword>
<dbReference type="GO" id="GO:0015293">
    <property type="term" value="F:symporter activity"/>
    <property type="evidence" value="ECO:0007669"/>
    <property type="project" value="TreeGrafter"/>
</dbReference>
<keyword evidence="5 12" id="KW-0812">Transmembrane</keyword>
<feature type="transmembrane region" description="Helical" evidence="12">
    <location>
        <begin position="127"/>
        <end position="154"/>
    </location>
</feature>
<feature type="transmembrane region" description="Helical" evidence="12">
    <location>
        <begin position="402"/>
        <end position="421"/>
    </location>
</feature>
<dbReference type="PANTHER" id="PTHR42985">
    <property type="entry name" value="SODIUM-COUPLED MONOCARBOXYLATE TRANSPORTER"/>
    <property type="match status" value="1"/>
</dbReference>
<feature type="transmembrane region" description="Helical" evidence="12">
    <location>
        <begin position="365"/>
        <end position="390"/>
    </location>
</feature>
<protein>
    <submittedName>
        <fullName evidence="13">Na+:solute symporter</fullName>
    </submittedName>
</protein>
<dbReference type="AlphaFoldDB" id="A0A7C5XI64"/>
<evidence type="ECO:0000256" key="6">
    <source>
        <dbReference type="ARBA" id="ARBA00022989"/>
    </source>
</evidence>
<evidence type="ECO:0000256" key="10">
    <source>
        <dbReference type="ARBA" id="ARBA00023201"/>
    </source>
</evidence>
<feature type="transmembrane region" description="Helical" evidence="12">
    <location>
        <begin position="276"/>
        <end position="296"/>
    </location>
</feature>
<evidence type="ECO:0000256" key="11">
    <source>
        <dbReference type="RuleBase" id="RU362091"/>
    </source>
</evidence>
<evidence type="ECO:0000256" key="7">
    <source>
        <dbReference type="ARBA" id="ARBA00023053"/>
    </source>
</evidence>
<evidence type="ECO:0000313" key="13">
    <source>
        <dbReference type="EMBL" id="HHP81683.1"/>
    </source>
</evidence>
<feature type="transmembrane region" description="Helical" evidence="12">
    <location>
        <begin position="160"/>
        <end position="185"/>
    </location>
</feature>
<feature type="transmembrane region" description="Helical" evidence="12">
    <location>
        <begin position="192"/>
        <end position="215"/>
    </location>
</feature>
<dbReference type="InterPro" id="IPR051163">
    <property type="entry name" value="Sodium:Solute_Symporter_SSF"/>
</dbReference>
<keyword evidence="9 12" id="KW-0472">Membrane</keyword>
<feature type="transmembrane region" description="Helical" evidence="12">
    <location>
        <begin position="77"/>
        <end position="99"/>
    </location>
</feature>
<evidence type="ECO:0000256" key="3">
    <source>
        <dbReference type="ARBA" id="ARBA00022448"/>
    </source>
</evidence>
<evidence type="ECO:0000256" key="12">
    <source>
        <dbReference type="SAM" id="Phobius"/>
    </source>
</evidence>
<keyword evidence="6 12" id="KW-1133">Transmembrane helix</keyword>
<sequence length="490" mass="53991">MSYIGYMTPLDYVVLVIYSMMVLAIGYFATRRIKSLGDYFAGGWKVPWWLAAVSHHVSGYSAFAFVAYAGIAYRYGFTIYTIWALTISIGLLIGALVFAPRWGALGKKGIVSPLQFLEERYSLAPRIAIAISFTSIKFIDLGLKIFSLAVFINAFVGLDIVWSIIIAGGISVAYMVTGGILASIWTDFTQAIIQFIPTIILFFAALQAVGGFSGLVSKAPPGFWQPLSGPYDFPYWLAFLIVVTLSYCGATLNLAQRFISVGAAKEARKVALLSALLYLTYPVAMFVPMWAARILYPNLDKPDYAYAVIAREFLPRIAPGLLGVLLVSLFAATMSMVDSDLNSLSAVFTIDVYGRLKKITNEKILLKKAAIITLIFGIIMVIASFIPLAFPQAGGIFDIMVKWYAGLLGPIGIPLLLGLVYKRTTWRGALASWAGGFIIWAIFSYGLKTPWTITTWAQLITSFAVFFLEPMITRKSPEEIKKIEKFFEGL</sequence>
<gene>
    <name evidence="13" type="ORF">ENM84_03370</name>
</gene>
<feature type="transmembrane region" description="Helical" evidence="12">
    <location>
        <begin position="12"/>
        <end position="29"/>
    </location>
</feature>
<dbReference type="InterPro" id="IPR038377">
    <property type="entry name" value="Na/Glc_symporter_sf"/>
</dbReference>
<name>A0A7C5XI64_9CREN</name>
<keyword evidence="7" id="KW-0915">Sodium</keyword>